<dbReference type="NCBIfam" id="NF038232">
    <property type="entry name" value="STM3845_fam"/>
    <property type="match status" value="1"/>
</dbReference>
<sequence>MLPFAEELDVEKIHVQSPSAVVFLCGGPYSDIDKPVPLSLRDGFLKILDNPALRGKVIIQAEDITKLHVFSDAYEDVLQFETDLAEISELILLFCESEGSMAELGAFCVIQEIASRLLVVVRDRHWRGKGETSFIRLGPLRSLERKHGQKSIFVIDDADVGEVASPGGIKVDVLKDQLQTPLRTRLESTRDPTTFNLERPGHIIKLIVGLIQEYGALTFNEIDELLLIVGVYVPVLDLKGYLLCAVSVDWIARRKKGLDEFFIANPLPDAAVITTKTTRSVQNKVRRRLAIRQHWKDKDPLRYSVITRLMVASNE</sequence>
<protein>
    <submittedName>
        <fullName evidence="1">Uncharacterized protein</fullName>
    </submittedName>
</protein>
<dbReference type="AlphaFoldDB" id="A0A7W9YD04"/>
<dbReference type="RefSeq" id="WP_183996741.1">
    <property type="nucleotide sequence ID" value="NZ_BMHW01000010.1"/>
</dbReference>
<keyword evidence="2" id="KW-1185">Reference proteome</keyword>
<evidence type="ECO:0000313" key="1">
    <source>
        <dbReference type="EMBL" id="MBB6165438.1"/>
    </source>
</evidence>
<name>A0A7W9YD04_9HYPH</name>
<gene>
    <name evidence="1" type="ORF">HNQ72_005284</name>
</gene>
<proteinExistence type="predicted"/>
<dbReference type="Proteomes" id="UP000547879">
    <property type="component" value="Unassembled WGS sequence"/>
</dbReference>
<dbReference type="EMBL" id="JACHEG010000009">
    <property type="protein sequence ID" value="MBB6165438.1"/>
    <property type="molecule type" value="Genomic_DNA"/>
</dbReference>
<organism evidence="1 2">
    <name type="scientific">Rhizobium wenxiniae</name>
    <dbReference type="NCBI Taxonomy" id="1737357"/>
    <lineage>
        <taxon>Bacteria</taxon>
        <taxon>Pseudomonadati</taxon>
        <taxon>Pseudomonadota</taxon>
        <taxon>Alphaproteobacteria</taxon>
        <taxon>Hyphomicrobiales</taxon>
        <taxon>Rhizobiaceae</taxon>
        <taxon>Rhizobium/Agrobacterium group</taxon>
        <taxon>Rhizobium</taxon>
    </lineage>
</organism>
<dbReference type="InterPro" id="IPR049725">
    <property type="entry name" value="STM3845-like"/>
</dbReference>
<comment type="caution">
    <text evidence="1">The sequence shown here is derived from an EMBL/GenBank/DDBJ whole genome shotgun (WGS) entry which is preliminary data.</text>
</comment>
<reference evidence="1 2" key="1">
    <citation type="submission" date="2020-08" db="EMBL/GenBank/DDBJ databases">
        <title>Genomic Encyclopedia of Type Strains, Phase IV (KMG-IV): sequencing the most valuable type-strain genomes for metagenomic binning, comparative biology and taxonomic classification.</title>
        <authorList>
            <person name="Goeker M."/>
        </authorList>
    </citation>
    <scope>NUCLEOTIDE SEQUENCE [LARGE SCALE GENOMIC DNA]</scope>
    <source>
        <strain evidence="1 2">DSM 100734</strain>
    </source>
</reference>
<evidence type="ECO:0000313" key="2">
    <source>
        <dbReference type="Proteomes" id="UP000547879"/>
    </source>
</evidence>
<accession>A0A7W9YD04</accession>